<accession>A0A2S7KNZ5</accession>
<gene>
    <name evidence="1" type="ORF">BST85_05005</name>
</gene>
<dbReference type="AlphaFoldDB" id="A0A2S7KNZ5"/>
<reference evidence="1 2" key="1">
    <citation type="submission" date="2016-11" db="EMBL/GenBank/DDBJ databases">
        <title>Trade-off between light-utilization and light-protection in marine flavobacteria.</title>
        <authorList>
            <person name="Kumagai Y."/>
        </authorList>
    </citation>
    <scope>NUCLEOTIDE SEQUENCE [LARGE SCALE GENOMIC DNA]</scope>
    <source>
        <strain evidence="1 2">NBRC 107741</strain>
    </source>
</reference>
<sequence length="141" mass="16538">MFHVVNFAISQEILDAKNKLEAELVGEVTTDNRYISLTRSGTTGSKEGFVFYFKNLGFPEQNDYCLVTFEASRSELDLIYLAFRERFTFEDSIEFKLHDAFLKIAFMSDPIRIRVVVIEEGQPMKWTDLKREEVDRLFKMN</sequence>
<evidence type="ECO:0000313" key="2">
    <source>
        <dbReference type="Proteomes" id="UP000239800"/>
    </source>
</evidence>
<keyword evidence="2" id="KW-1185">Reference proteome</keyword>
<proteinExistence type="predicted"/>
<protein>
    <submittedName>
        <fullName evidence="1">Uncharacterized protein</fullName>
    </submittedName>
</protein>
<comment type="caution">
    <text evidence="1">The sequence shown here is derived from an EMBL/GenBank/DDBJ whole genome shotgun (WGS) entry which is preliminary data.</text>
</comment>
<dbReference type="Proteomes" id="UP000239800">
    <property type="component" value="Unassembled WGS sequence"/>
</dbReference>
<evidence type="ECO:0000313" key="1">
    <source>
        <dbReference type="EMBL" id="PQB04327.1"/>
    </source>
</evidence>
<name>A0A2S7KNZ5_9FLAO</name>
<dbReference type="EMBL" id="MQUB01000001">
    <property type="protein sequence ID" value="PQB04327.1"/>
    <property type="molecule type" value="Genomic_DNA"/>
</dbReference>
<organism evidence="1 2">
    <name type="scientific">Aureitalea marina</name>
    <dbReference type="NCBI Taxonomy" id="930804"/>
    <lineage>
        <taxon>Bacteria</taxon>
        <taxon>Pseudomonadati</taxon>
        <taxon>Bacteroidota</taxon>
        <taxon>Flavobacteriia</taxon>
        <taxon>Flavobacteriales</taxon>
        <taxon>Flavobacteriaceae</taxon>
        <taxon>Aureitalea</taxon>
    </lineage>
</organism>